<dbReference type="InterPro" id="IPR026374">
    <property type="entry name" value="Cyano_PEP"/>
</dbReference>
<comment type="caution">
    <text evidence="2">The sequence shown here is derived from an EMBL/GenBank/DDBJ whole genome shotgun (WGS) entry which is preliminary data.</text>
</comment>
<name>A0A8J7C922_9CYAN</name>
<accession>A0A8J7C922</accession>
<keyword evidence="3" id="KW-1185">Reference proteome</keyword>
<dbReference type="NCBIfam" id="TIGR02595">
    <property type="entry name" value="PEP_CTERM"/>
    <property type="match status" value="1"/>
</dbReference>
<sequence>MAAKAIPEPTTILGVLFIGGLGTILNRQRTVAG</sequence>
<proteinExistence type="predicted"/>
<dbReference type="Pfam" id="PF07589">
    <property type="entry name" value="PEP-CTERM"/>
    <property type="match status" value="1"/>
</dbReference>
<dbReference type="InterPro" id="IPR013424">
    <property type="entry name" value="Ice-binding_C"/>
</dbReference>
<evidence type="ECO:0000313" key="2">
    <source>
        <dbReference type="EMBL" id="MBD2775441.1"/>
    </source>
</evidence>
<dbReference type="Proteomes" id="UP000629098">
    <property type="component" value="Unassembled WGS sequence"/>
</dbReference>
<dbReference type="NCBIfam" id="TIGR04155">
    <property type="entry name" value="cyano_PEP"/>
    <property type="match status" value="1"/>
</dbReference>
<gene>
    <name evidence="2" type="ORF">ICL16_26125</name>
</gene>
<protein>
    <submittedName>
        <fullName evidence="2">PEP-CTERM sorting domain-containing protein</fullName>
    </submittedName>
</protein>
<feature type="domain" description="Ice-binding protein C-terminal" evidence="1">
    <location>
        <begin position="5"/>
        <end position="27"/>
    </location>
</feature>
<dbReference type="RefSeq" id="WP_190833841.1">
    <property type="nucleotide sequence ID" value="NZ_CAWPPI010000080.1"/>
</dbReference>
<evidence type="ECO:0000313" key="3">
    <source>
        <dbReference type="Proteomes" id="UP000629098"/>
    </source>
</evidence>
<organism evidence="2 3">
    <name type="scientific">Iningainema tapete BLCC-T55</name>
    <dbReference type="NCBI Taxonomy" id="2748662"/>
    <lineage>
        <taxon>Bacteria</taxon>
        <taxon>Bacillati</taxon>
        <taxon>Cyanobacteriota</taxon>
        <taxon>Cyanophyceae</taxon>
        <taxon>Nostocales</taxon>
        <taxon>Scytonemataceae</taxon>
        <taxon>Iningainema tapete</taxon>
    </lineage>
</organism>
<evidence type="ECO:0000259" key="1">
    <source>
        <dbReference type="Pfam" id="PF07589"/>
    </source>
</evidence>
<dbReference type="EMBL" id="JACXAE010000080">
    <property type="protein sequence ID" value="MBD2775441.1"/>
    <property type="molecule type" value="Genomic_DNA"/>
</dbReference>
<dbReference type="AlphaFoldDB" id="A0A8J7C922"/>
<reference evidence="2" key="1">
    <citation type="submission" date="2020-09" db="EMBL/GenBank/DDBJ databases">
        <title>Iningainema tapete sp. nov. (Scytonemataceae, Cyanobacteria) from greenhouses in central Florida (USA) produces two types of nodularin with biosynthetic potential for microcystin-LR and anabaenopeptins.</title>
        <authorList>
            <person name="Berthold D.E."/>
            <person name="Lefler F.W."/>
            <person name="Huang I.-S."/>
            <person name="Abdulla H."/>
            <person name="Zimba P.V."/>
            <person name="Laughinghouse H.D. IV."/>
        </authorList>
    </citation>
    <scope>NUCLEOTIDE SEQUENCE</scope>
    <source>
        <strain evidence="2">BLCCT55</strain>
    </source>
</reference>